<feature type="binding site" evidence="2">
    <location>
        <position position="9"/>
    </location>
    <ligand>
        <name>a divalent metal cation</name>
        <dbReference type="ChEBI" id="CHEBI:60240"/>
        <label>1</label>
    </ligand>
</feature>
<protein>
    <submittedName>
        <fullName evidence="3">Uncharacterized protein</fullName>
    </submittedName>
</protein>
<keyword evidence="4" id="KW-1185">Reference proteome</keyword>
<sequence length="222" mass="24817">YKYAYVDTHFHMDTLTDVLNSDQDLSNVSQSLPDNYDGFIAVFSNPSTFDAECSEVLRSTLNNTKMRYVMGCAPKYADHFNFSQIDEFQMALYAKNVIAVGPCGLDCTIKLDMGLQRTVFKLQIEIAAEMGLPLVIQSKMADLDCLDLLERLTPSTQKIHIQGFEGDDNTANCWMSSFPNVYFGLTPVIGDSATPTYIKDMVRSIPLNRVLLESGAPHFVPE</sequence>
<dbReference type="Proteomes" id="UP001497497">
    <property type="component" value="Unassembled WGS sequence"/>
</dbReference>
<gene>
    <name evidence="3" type="ORF">GSLYS_00006881001</name>
</gene>
<dbReference type="InterPro" id="IPR001130">
    <property type="entry name" value="TatD-like"/>
</dbReference>
<dbReference type="InterPro" id="IPR032466">
    <property type="entry name" value="Metal_Hydrolase"/>
</dbReference>
<evidence type="ECO:0000256" key="2">
    <source>
        <dbReference type="PIRSR" id="PIRSR005902-1"/>
    </source>
</evidence>
<dbReference type="SUPFAM" id="SSF51556">
    <property type="entry name" value="Metallo-dependent hydrolases"/>
    <property type="match status" value="1"/>
</dbReference>
<comment type="similarity">
    <text evidence="1">Belongs to the metallo-dependent hydrolases superfamily. TatD-type hydrolase family.</text>
</comment>
<feature type="binding site" evidence="2">
    <location>
        <position position="11"/>
    </location>
    <ligand>
        <name>a divalent metal cation</name>
        <dbReference type="ChEBI" id="CHEBI:60240"/>
        <label>1</label>
    </ligand>
</feature>
<evidence type="ECO:0000313" key="4">
    <source>
        <dbReference type="Proteomes" id="UP001497497"/>
    </source>
</evidence>
<evidence type="ECO:0000256" key="1">
    <source>
        <dbReference type="ARBA" id="ARBA00009275"/>
    </source>
</evidence>
<comment type="caution">
    <text evidence="3">The sequence shown here is derived from an EMBL/GenBank/DDBJ whole genome shotgun (WGS) entry which is preliminary data.</text>
</comment>
<dbReference type="Gene3D" id="3.20.20.140">
    <property type="entry name" value="Metal-dependent hydrolases"/>
    <property type="match status" value="1"/>
</dbReference>
<dbReference type="PANTHER" id="PTHR46363:SF1">
    <property type="entry name" value="DEOXYRIBONUCLEASE TATDN2-RELATED"/>
    <property type="match status" value="1"/>
</dbReference>
<dbReference type="PANTHER" id="PTHR46363">
    <property type="entry name" value="DEOXYRIBONUCLEASE TATDN2-RELATED"/>
    <property type="match status" value="1"/>
</dbReference>
<evidence type="ECO:0000313" key="3">
    <source>
        <dbReference type="EMBL" id="CAL1532863.1"/>
    </source>
</evidence>
<name>A0AAV2HFY0_LYMST</name>
<dbReference type="EMBL" id="CAXITT010000126">
    <property type="protein sequence ID" value="CAL1532863.1"/>
    <property type="molecule type" value="Genomic_DNA"/>
</dbReference>
<dbReference type="Pfam" id="PF01026">
    <property type="entry name" value="TatD_DNase"/>
    <property type="match status" value="1"/>
</dbReference>
<organism evidence="3 4">
    <name type="scientific">Lymnaea stagnalis</name>
    <name type="common">Great pond snail</name>
    <name type="synonym">Helix stagnalis</name>
    <dbReference type="NCBI Taxonomy" id="6523"/>
    <lineage>
        <taxon>Eukaryota</taxon>
        <taxon>Metazoa</taxon>
        <taxon>Spiralia</taxon>
        <taxon>Lophotrochozoa</taxon>
        <taxon>Mollusca</taxon>
        <taxon>Gastropoda</taxon>
        <taxon>Heterobranchia</taxon>
        <taxon>Euthyneura</taxon>
        <taxon>Panpulmonata</taxon>
        <taxon>Hygrophila</taxon>
        <taxon>Lymnaeoidea</taxon>
        <taxon>Lymnaeidae</taxon>
        <taxon>Lymnaea</taxon>
    </lineage>
</organism>
<keyword evidence="2" id="KW-0479">Metal-binding</keyword>
<feature type="non-terminal residue" evidence="3">
    <location>
        <position position="1"/>
    </location>
</feature>
<proteinExistence type="inferred from homology"/>
<dbReference type="AlphaFoldDB" id="A0AAV2HFY0"/>
<dbReference type="GO" id="GO:0046872">
    <property type="term" value="F:metal ion binding"/>
    <property type="evidence" value="ECO:0007669"/>
    <property type="project" value="UniProtKB-KW"/>
</dbReference>
<accession>A0AAV2HFY0</accession>
<dbReference type="GO" id="GO:0016788">
    <property type="term" value="F:hydrolase activity, acting on ester bonds"/>
    <property type="evidence" value="ECO:0007669"/>
    <property type="project" value="InterPro"/>
</dbReference>
<dbReference type="PIRSF" id="PIRSF005902">
    <property type="entry name" value="DNase_TatD"/>
    <property type="match status" value="1"/>
</dbReference>
<feature type="non-terminal residue" evidence="3">
    <location>
        <position position="222"/>
    </location>
</feature>
<reference evidence="3 4" key="1">
    <citation type="submission" date="2024-04" db="EMBL/GenBank/DDBJ databases">
        <authorList>
            <consortium name="Genoscope - CEA"/>
            <person name="William W."/>
        </authorList>
    </citation>
    <scope>NUCLEOTIDE SEQUENCE [LARGE SCALE GENOMIC DNA]</scope>
</reference>